<dbReference type="EMBL" id="JBHTMK010000043">
    <property type="protein sequence ID" value="MFD1370164.1"/>
    <property type="molecule type" value="Genomic_DNA"/>
</dbReference>
<organism evidence="2 3">
    <name type="scientific">Actinoplanes sichuanensis</name>
    <dbReference type="NCBI Taxonomy" id="512349"/>
    <lineage>
        <taxon>Bacteria</taxon>
        <taxon>Bacillati</taxon>
        <taxon>Actinomycetota</taxon>
        <taxon>Actinomycetes</taxon>
        <taxon>Micromonosporales</taxon>
        <taxon>Micromonosporaceae</taxon>
        <taxon>Actinoplanes</taxon>
    </lineage>
</organism>
<accession>A0ABW4AH89</accession>
<dbReference type="Proteomes" id="UP001597183">
    <property type="component" value="Unassembled WGS sequence"/>
</dbReference>
<protein>
    <submittedName>
        <fullName evidence="2">Uncharacterized protein</fullName>
    </submittedName>
</protein>
<evidence type="ECO:0000313" key="2">
    <source>
        <dbReference type="EMBL" id="MFD1370164.1"/>
    </source>
</evidence>
<evidence type="ECO:0000313" key="3">
    <source>
        <dbReference type="Proteomes" id="UP001597183"/>
    </source>
</evidence>
<reference evidence="3" key="1">
    <citation type="journal article" date="2019" name="Int. J. Syst. Evol. Microbiol.">
        <title>The Global Catalogue of Microorganisms (GCM) 10K type strain sequencing project: providing services to taxonomists for standard genome sequencing and annotation.</title>
        <authorList>
            <consortium name="The Broad Institute Genomics Platform"/>
            <consortium name="The Broad Institute Genome Sequencing Center for Infectious Disease"/>
            <person name="Wu L."/>
            <person name="Ma J."/>
        </authorList>
    </citation>
    <scope>NUCLEOTIDE SEQUENCE [LARGE SCALE GENOMIC DNA]</scope>
    <source>
        <strain evidence="3">CCM 7526</strain>
    </source>
</reference>
<name>A0ABW4AH89_9ACTN</name>
<dbReference type="RefSeq" id="WP_317790853.1">
    <property type="nucleotide sequence ID" value="NZ_AP028461.1"/>
</dbReference>
<evidence type="ECO:0000256" key="1">
    <source>
        <dbReference type="SAM" id="MobiDB-lite"/>
    </source>
</evidence>
<feature type="compositionally biased region" description="Polar residues" evidence="1">
    <location>
        <begin position="58"/>
        <end position="67"/>
    </location>
</feature>
<keyword evidence="3" id="KW-1185">Reference proteome</keyword>
<gene>
    <name evidence="2" type="ORF">ACFQ5G_32925</name>
</gene>
<proteinExistence type="predicted"/>
<sequence length="427" mass="45625">MSSPSSGRPGRPDKQGARNDLTLRGLLDAEPRVMSPSEAGSSRISGVLDRSRRDRNRTPSAVRQSLSRGAEGIKQMQALVDEVARTRGPRAAGLVLSLLTEAHRSVDLGNGLWFLAVIVKDDGPEPVEIAVWARCRLRDTEGGWVAPELEEYQECAVSSDADILRMALELIAMEVGWVPPPSSGDEVFLLLGPVATRVMNGDARQELNAMSAVAGVRLVTVAVPEDASSRPWQTARRQVRESAHRVVAVAAEDEKGARKLIESIRDGRRPVTVVLPESNPPALVDGILAALPVTGALASTRPTPTSAPTRVRHKMVLTKVDSAPHFDVMRESGRLCSHNNPFTVTARGAPKKFAGIEKYLLKYHAGAVLAVAYGCKASGCHIVRIEFEVETPAGPVGDASPLVPPRPPPSALVIEIPAQAGAADRCP</sequence>
<feature type="region of interest" description="Disordered" evidence="1">
    <location>
        <begin position="1"/>
        <end position="68"/>
    </location>
</feature>
<comment type="caution">
    <text evidence="2">The sequence shown here is derived from an EMBL/GenBank/DDBJ whole genome shotgun (WGS) entry which is preliminary data.</text>
</comment>